<dbReference type="GO" id="GO:0005737">
    <property type="term" value="C:cytoplasm"/>
    <property type="evidence" value="ECO:0007669"/>
    <property type="project" value="TreeGrafter"/>
</dbReference>
<dbReference type="InterPro" id="IPR000873">
    <property type="entry name" value="AMP-dep_synth/lig_dom"/>
</dbReference>
<dbReference type="InterPro" id="IPR009081">
    <property type="entry name" value="PP-bd_ACP"/>
</dbReference>
<dbReference type="PROSITE" id="PS00455">
    <property type="entry name" value="AMP_BINDING"/>
    <property type="match status" value="1"/>
</dbReference>
<dbReference type="Proteomes" id="UP000035034">
    <property type="component" value="Unassembled WGS sequence"/>
</dbReference>
<dbReference type="Gene3D" id="2.30.38.10">
    <property type="entry name" value="Luciferase, Domain 3"/>
    <property type="match status" value="1"/>
</dbReference>
<keyword evidence="6" id="KW-1185">Reference proteome</keyword>
<keyword evidence="3" id="KW-0597">Phosphoprotein</keyword>
<evidence type="ECO:0000256" key="1">
    <source>
        <dbReference type="ARBA" id="ARBA00001957"/>
    </source>
</evidence>
<dbReference type="UniPathway" id="UPA00011"/>
<dbReference type="Gene3D" id="1.10.1200.10">
    <property type="entry name" value="ACP-like"/>
    <property type="match status" value="1"/>
</dbReference>
<organism evidence="5 6">
    <name type="scientific">Gordonia effusa NBRC 100432</name>
    <dbReference type="NCBI Taxonomy" id="1077974"/>
    <lineage>
        <taxon>Bacteria</taxon>
        <taxon>Bacillati</taxon>
        <taxon>Actinomycetota</taxon>
        <taxon>Actinomycetes</taxon>
        <taxon>Mycobacteriales</taxon>
        <taxon>Gordoniaceae</taxon>
        <taxon>Gordonia</taxon>
    </lineage>
</organism>
<dbReference type="OrthoDB" id="2472181at2"/>
<accession>H0QXQ3</accession>
<dbReference type="Pfam" id="PF00501">
    <property type="entry name" value="AMP-binding"/>
    <property type="match status" value="1"/>
</dbReference>
<dbReference type="GO" id="GO:0043041">
    <property type="term" value="P:amino acid activation for nonribosomal peptide biosynthetic process"/>
    <property type="evidence" value="ECO:0007669"/>
    <property type="project" value="TreeGrafter"/>
</dbReference>
<feature type="domain" description="Carrier" evidence="4">
    <location>
        <begin position="984"/>
        <end position="1058"/>
    </location>
</feature>
<evidence type="ECO:0000313" key="6">
    <source>
        <dbReference type="Proteomes" id="UP000035034"/>
    </source>
</evidence>
<dbReference type="eggNOG" id="COG1020">
    <property type="taxonomic scope" value="Bacteria"/>
</dbReference>
<dbReference type="GO" id="GO:0044550">
    <property type="term" value="P:secondary metabolite biosynthetic process"/>
    <property type="evidence" value="ECO:0007669"/>
    <property type="project" value="TreeGrafter"/>
</dbReference>
<comment type="cofactor">
    <cofactor evidence="1">
        <name>pantetheine 4'-phosphate</name>
        <dbReference type="ChEBI" id="CHEBI:47942"/>
    </cofactor>
</comment>
<dbReference type="SUPFAM" id="SSF52777">
    <property type="entry name" value="CoA-dependent acyltransferases"/>
    <property type="match status" value="4"/>
</dbReference>
<dbReference type="InterPro" id="IPR045851">
    <property type="entry name" value="AMP-bd_C_sf"/>
</dbReference>
<dbReference type="Gene3D" id="3.30.559.10">
    <property type="entry name" value="Chloramphenicol acetyltransferase-like domain"/>
    <property type="match status" value="2"/>
</dbReference>
<dbReference type="CDD" id="cd05930">
    <property type="entry name" value="A_NRPS"/>
    <property type="match status" value="1"/>
</dbReference>
<evidence type="ECO:0000313" key="5">
    <source>
        <dbReference type="EMBL" id="GAB17604.1"/>
    </source>
</evidence>
<dbReference type="InterPro" id="IPR020845">
    <property type="entry name" value="AMP-binding_CS"/>
</dbReference>
<dbReference type="Gene3D" id="3.30.559.30">
    <property type="entry name" value="Nonribosomal peptide synthetase, condensation domain"/>
    <property type="match status" value="2"/>
</dbReference>
<dbReference type="NCBIfam" id="TIGR01733">
    <property type="entry name" value="AA-adenyl-dom"/>
    <property type="match status" value="1"/>
</dbReference>
<dbReference type="InterPro" id="IPR020806">
    <property type="entry name" value="PKS_PP-bd"/>
</dbReference>
<dbReference type="InterPro" id="IPR010071">
    <property type="entry name" value="AA_adenyl_dom"/>
</dbReference>
<keyword evidence="2" id="KW-0596">Phosphopantetheine</keyword>
<dbReference type="STRING" id="1077974.GOEFS_036_00430"/>
<dbReference type="SUPFAM" id="SSF47336">
    <property type="entry name" value="ACP-like"/>
    <property type="match status" value="1"/>
</dbReference>
<reference evidence="5 6" key="1">
    <citation type="submission" date="2011-12" db="EMBL/GenBank/DDBJ databases">
        <title>Whole genome shotgun sequence of Gordonia effusa NBRC 100432.</title>
        <authorList>
            <person name="Yoshida I."/>
            <person name="Takarada H."/>
            <person name="Hosoyama A."/>
            <person name="Tsuchikane K."/>
            <person name="Katsumata H."/>
            <person name="Yamazaki S."/>
            <person name="Fujita N."/>
        </authorList>
    </citation>
    <scope>NUCLEOTIDE SEQUENCE [LARGE SCALE GENOMIC DNA]</scope>
    <source>
        <strain evidence="5 6">NBRC 100432</strain>
    </source>
</reference>
<dbReference type="InterPro" id="IPR023213">
    <property type="entry name" value="CAT-like_dom_sf"/>
</dbReference>
<dbReference type="PROSITE" id="PS50075">
    <property type="entry name" value="CARRIER"/>
    <property type="match status" value="1"/>
</dbReference>
<name>H0QXQ3_9ACTN</name>
<evidence type="ECO:0000259" key="4">
    <source>
        <dbReference type="PROSITE" id="PS50075"/>
    </source>
</evidence>
<dbReference type="InterPro" id="IPR036736">
    <property type="entry name" value="ACP-like_sf"/>
</dbReference>
<protein>
    <submittedName>
        <fullName evidence="5">Putative non-ribosomal peptide synthetase</fullName>
    </submittedName>
</protein>
<dbReference type="GO" id="GO:0008610">
    <property type="term" value="P:lipid biosynthetic process"/>
    <property type="evidence" value="ECO:0007669"/>
    <property type="project" value="UniProtKB-ARBA"/>
</dbReference>
<dbReference type="InterPro" id="IPR001242">
    <property type="entry name" value="Condensation_dom"/>
</dbReference>
<dbReference type="SMART" id="SM00823">
    <property type="entry name" value="PKS_PP"/>
    <property type="match status" value="1"/>
</dbReference>
<dbReference type="GO" id="GO:0003824">
    <property type="term" value="F:catalytic activity"/>
    <property type="evidence" value="ECO:0007669"/>
    <property type="project" value="InterPro"/>
</dbReference>
<dbReference type="Gene3D" id="3.40.50.980">
    <property type="match status" value="2"/>
</dbReference>
<dbReference type="EMBL" id="BAEH01000036">
    <property type="protein sequence ID" value="GAB17604.1"/>
    <property type="molecule type" value="Genomic_DNA"/>
</dbReference>
<dbReference type="RefSeq" id="WP_007316942.1">
    <property type="nucleotide sequence ID" value="NZ_BAEH01000036.1"/>
</dbReference>
<dbReference type="Pfam" id="PF00550">
    <property type="entry name" value="PP-binding"/>
    <property type="match status" value="1"/>
</dbReference>
<dbReference type="Gene3D" id="3.30.300.30">
    <property type="match status" value="1"/>
</dbReference>
<dbReference type="GO" id="GO:0031177">
    <property type="term" value="F:phosphopantetheine binding"/>
    <property type="evidence" value="ECO:0007669"/>
    <property type="project" value="InterPro"/>
</dbReference>
<gene>
    <name evidence="5" type="ORF">GOEFS_036_00430</name>
</gene>
<dbReference type="PANTHER" id="PTHR45527">
    <property type="entry name" value="NONRIBOSOMAL PEPTIDE SYNTHETASE"/>
    <property type="match status" value="1"/>
</dbReference>
<comment type="caution">
    <text evidence="5">The sequence shown here is derived from an EMBL/GenBank/DDBJ whole genome shotgun (WGS) entry which is preliminary data.</text>
</comment>
<dbReference type="PANTHER" id="PTHR45527:SF1">
    <property type="entry name" value="FATTY ACID SYNTHASE"/>
    <property type="match status" value="1"/>
</dbReference>
<proteinExistence type="predicted"/>
<dbReference type="SUPFAM" id="SSF56801">
    <property type="entry name" value="Acetyl-CoA synthetase-like"/>
    <property type="match status" value="1"/>
</dbReference>
<evidence type="ECO:0000256" key="3">
    <source>
        <dbReference type="ARBA" id="ARBA00022553"/>
    </source>
</evidence>
<sequence>MSQIEDVLALSPLQEGLFSLAQLATERAGGEVPQGDVYTIPLVVDIDGPVDPEVLRRSLTALLVRHPNLRAVFWDTDVPKPVQIVPSDITLPWAERAVDARGVDDATAAEVAKGFDLRRGPALRATLLTVGENRRRLIVTVHHILMDGWSLGVFFAELQALYLAGGVATALPPVRPYRDYIAWLADRDVAAVGQQWSDYLSGISAPLMVAEAASGSSIGATAGARPVSTHYRLSTNDTARLRDWARAQSITLNTAAQFAWTLVLSRLVDRSDVVYGTIVTGRPERLPDADRMIGLFLNTIPVAFTIDGQATVVTECQRLQRESTAMRDIGYLSLSAVQRAAGQGALFDAMFVFQNAPMEAAMGATDFGDGVTFTPVMGENLTHYPLTVVSHLLGDELLIAVEAVASALPFTPDDLAASLLHVLRVLPDSAASEVGDIDVVSVETRAQLACAATTPALTATEPETTIFSAFERQVHATPHALAIADDNTELTYEEFYARVVRLAGELNTVGEEDVVAICLPRGIDSLVAIFAVLAAGAAYVPVDISLPASRIESIFAQAAPVASIVSGEGVAGLPRGELVIDLDDPKTVDRIAARPVESPRARRDPAQAAYIIFTSGSTGEPKGVVNTNGAVVSYFADHRERVYRPGRARLGRPLRIAHAWSLSFDASWQPMIGLLDGHALQLFSEETMRDTHRLVDGIAKFGVDMIDTTPSMFRQLEFAGVVDRGLTILALGGEAIDAALWARLRALPGVSVHNCYGPTEATVEALVANLTVSQEFSDISLANIGAPTAGMSGYILDSRLRQVPAGVVGELYLAGPQVARGYVGRPGTTADRFVADPFVGETSDGTGALSRRMYRTGDLVRRLRGGGIAYLGRSDDQVKIRGYRIEIGEVETALRELPDVTAAAVAVVRRGGGAGLVGFTVGAELSPTLLRAQLGQRLPGYMIPARLLVLAELPVNSNGKTDVRELNRLASEAMSTVGSNAGAVAATDTERALVDLISEVFDGEAPGVEDDFFELGLDSIVAISLATRARKRGLAVTVRLIASYPTIRDLAAAVDLGLGELADEDHDGYGDVMPLPYASWMFEQDNYRRFTQTVLLRVADGATRADVESMLQAVLDGHDTLRSILVTNENGETRQRTREPGTVFAASVLAEEEFEPAGPSNADRIAKVIDRANEQMNPWAGELVRANLLRGGPSMDLLVLTIHHLAIDVVSWGVLMIDLSQAWEQIVAGEQPEPPTEITSYRRWCELMTERADTPEVVAQKEYWLSQVATPDPALGAVVRGGVTWSSLRLAEVTINPSDSAALLAGVTRADGVRELLLAALTMALASWRIAHDTDHRQGSLIALVGHGRADNALGTDTTGTAGWFTNVYPARLGAGEFAVDLEEAERSPKRIAELVDSVVSHLASVPEQGLDYGLLRDISRDQQIVAAAEPQVEFNYLGRFDHSGGPERPWTMVTDVELNRVIPLAPEPDMTLRFPLSLIAAVQAADDGQPELATTVRWSDAVFTLAQIDELVDLWQRSVSLLATTRAAIEREKVCQP</sequence>
<evidence type="ECO:0000256" key="2">
    <source>
        <dbReference type="ARBA" id="ARBA00022450"/>
    </source>
</evidence>
<dbReference type="Pfam" id="PF00668">
    <property type="entry name" value="Condensation"/>
    <property type="match status" value="2"/>
</dbReference>